<reference evidence="1 2" key="1">
    <citation type="submission" date="2017-03" db="EMBL/GenBank/DDBJ databases">
        <authorList>
            <person name="Afonso C.L."/>
            <person name="Miller P.J."/>
            <person name="Scott M.A."/>
            <person name="Spackman E."/>
            <person name="Goraichik I."/>
            <person name="Dimitrov K.M."/>
            <person name="Suarez D.L."/>
            <person name="Swayne D.E."/>
        </authorList>
    </citation>
    <scope>NUCLEOTIDE SEQUENCE [LARGE SCALE GENOMIC DNA]</scope>
    <source>
        <strain evidence="1">Genome sequencing of Nitrospira japonica strain NJ11</strain>
    </source>
</reference>
<dbReference type="Proteomes" id="UP000192042">
    <property type="component" value="Chromosome I"/>
</dbReference>
<organism evidence="1 2">
    <name type="scientific">Nitrospira japonica</name>
    <dbReference type="NCBI Taxonomy" id="1325564"/>
    <lineage>
        <taxon>Bacteria</taxon>
        <taxon>Pseudomonadati</taxon>
        <taxon>Nitrospirota</taxon>
        <taxon>Nitrospiria</taxon>
        <taxon>Nitrospirales</taxon>
        <taxon>Nitrospiraceae</taxon>
        <taxon>Nitrospira</taxon>
    </lineage>
</organism>
<dbReference type="AlphaFoldDB" id="A0A1W1I1F8"/>
<dbReference type="KEGG" id="nja:NSJP_0668"/>
<sequence>METLSDGLSLRQLLRGFPIPPRRLAAFARGTEFVLQGMPLVADATRILDRVSLQQNGDESFHQIGRLDGEDIMKRLWISVAVVLLGGCGPHYTIPNFESDEIEKVVSSGRSPQACIENLKEDATNLNVKVRLTDMHHEPASGPVAWIYSNAYVCTGKVVKATASSSEEKKAL</sequence>
<evidence type="ECO:0000313" key="1">
    <source>
        <dbReference type="EMBL" id="SLM46840.1"/>
    </source>
</evidence>
<evidence type="ECO:0000313" key="2">
    <source>
        <dbReference type="Proteomes" id="UP000192042"/>
    </source>
</evidence>
<proteinExistence type="predicted"/>
<name>A0A1W1I1F8_9BACT</name>
<accession>A0A1W1I1F8</accession>
<protein>
    <submittedName>
        <fullName evidence="1">Uncharacterized protein</fullName>
    </submittedName>
</protein>
<dbReference type="EMBL" id="LT828648">
    <property type="protein sequence ID" value="SLM46840.1"/>
    <property type="molecule type" value="Genomic_DNA"/>
</dbReference>
<keyword evidence="2" id="KW-1185">Reference proteome</keyword>
<dbReference type="STRING" id="1325564.NSJP_0668"/>
<gene>
    <name evidence="1" type="ORF">NSJP_0668</name>
</gene>